<dbReference type="EMBL" id="CP081869">
    <property type="protein sequence ID" value="QZN99747.1"/>
    <property type="molecule type" value="Genomic_DNA"/>
</dbReference>
<dbReference type="Proteomes" id="UP000825701">
    <property type="component" value="Chromosome"/>
</dbReference>
<protein>
    <submittedName>
        <fullName evidence="3">Uncharacterized protein</fullName>
    </submittedName>
</protein>
<keyword evidence="4" id="KW-1185">Reference proteome</keyword>
<evidence type="ECO:0000313" key="4">
    <source>
        <dbReference type="Proteomes" id="UP000825701"/>
    </source>
</evidence>
<reference evidence="3" key="1">
    <citation type="submission" date="2021-08" db="EMBL/GenBank/DDBJ databases">
        <authorList>
            <person name="Zhang H."/>
            <person name="Xu M."/>
            <person name="Yu Z."/>
            <person name="Yang L."/>
            <person name="Cai Y."/>
        </authorList>
    </citation>
    <scope>NUCLEOTIDE SEQUENCE</scope>
    <source>
        <strain evidence="3">CHL1</strain>
    </source>
</reference>
<feature type="region of interest" description="Disordered" evidence="1">
    <location>
        <begin position="209"/>
        <end position="229"/>
    </location>
</feature>
<feature type="chain" id="PRO_5039570199" evidence="2">
    <location>
        <begin position="21"/>
        <end position="229"/>
    </location>
</feature>
<sequence length="229" mass="23140">MKISAACVLTLLFAVDGAFAQSAPNNVGRGGLAPQSAKAAPPLPVTGAPMPAPMEQVFVPVTPCRLLNTAEAGAGGAIQGLQTRTFQVTGSSGFGAQGGNSAGCGVPASATSVAIVLRASNGSSSGFFTAFAAGTPNPGVIALAYPQNTTVTGNPIVALGNGGMMSIYSKRYAHAIADVVGYYAPQIQVYMNYDGTAYAATTRILAPSSSERAPIRSKQTETCNSVRFT</sequence>
<dbReference type="KEGG" id="cmet:K6K41_24280"/>
<organism evidence="3 4">
    <name type="scientific">Chenggangzhangella methanolivorans</name>
    <dbReference type="NCBI Taxonomy" id="1437009"/>
    <lineage>
        <taxon>Bacteria</taxon>
        <taxon>Pseudomonadati</taxon>
        <taxon>Pseudomonadota</taxon>
        <taxon>Alphaproteobacteria</taxon>
        <taxon>Hyphomicrobiales</taxon>
        <taxon>Methylopilaceae</taxon>
        <taxon>Chenggangzhangella</taxon>
    </lineage>
</organism>
<evidence type="ECO:0000256" key="2">
    <source>
        <dbReference type="SAM" id="SignalP"/>
    </source>
</evidence>
<feature type="compositionally biased region" description="Polar residues" evidence="1">
    <location>
        <begin position="220"/>
        <end position="229"/>
    </location>
</feature>
<evidence type="ECO:0000256" key="1">
    <source>
        <dbReference type="SAM" id="MobiDB-lite"/>
    </source>
</evidence>
<keyword evidence="2" id="KW-0732">Signal</keyword>
<feature type="signal peptide" evidence="2">
    <location>
        <begin position="1"/>
        <end position="20"/>
    </location>
</feature>
<dbReference type="RefSeq" id="WP_261402853.1">
    <property type="nucleotide sequence ID" value="NZ_CP081869.1"/>
</dbReference>
<proteinExistence type="predicted"/>
<accession>A0A9E6UHG0</accession>
<evidence type="ECO:0000313" key="3">
    <source>
        <dbReference type="EMBL" id="QZN99747.1"/>
    </source>
</evidence>
<dbReference type="AlphaFoldDB" id="A0A9E6UHG0"/>
<gene>
    <name evidence="3" type="ORF">K6K41_24280</name>
</gene>
<name>A0A9E6UHG0_9HYPH</name>